<sequence>MMKLFHFWFLLAFILVSKVHSLEEDDNQELTNFWAVELDQDDELLAQEVAKKHGYNYGGRIGSLPNHFLLVREEKSEGDNKRGDIPYPSLREHPNVKWHEQQRSLTLEKRGVFQQCDPLPGHINEDGIKDLKYCNDPMFCKQWYIASFGQDNEPMGSDMGILEAWKMGYTGKGVKVTVMDDGLDHTHPDLKHNYDPKASRDLNDNDGDPKPRDEADQYHGTKCSGEIGAQANNSVCGVGVAPDVNLGGIRMLDGSVTGVTEASAFGLQPDYIDIFSASWGPKDNGQTLAGPSTLGKKALEHGAKHGRKGRGSIYVWASGNGGGSHDDCDCDGYASSIYTIAIGAISAAGRSTFYDEKCASTMAVVYSGDSGGRVEEYHDLVTTGRGHTCLRHFGGTSAAAPLAAGVFSLVLQANKDLTWRDLQHIITKTAKVNNPKDSSWKINGAGFKINHKYGFGLLYAPALIKAAKTWKTVPKQVKCEIKVKLPSDKRKRAITKAGSVTFTVEADACRGTPNFVKKLEHAQAVINLRHRQRGVLSIDIESPSKTLSRLLAERPLDKSTVGVKDWPFTTVHMWGENPAGYWKLTIRDNTDLHEKRLTNNYRFQFDDNEMQVRDEPEMAFHSENMESEDLPVNDEAFEIPRPFRHEIVLEDENEDEGRQNVAREEDERELNIFDVRSNIYGALDSWTLVLYGTAE</sequence>
<dbReference type="GO" id="GO:0016485">
    <property type="term" value="P:protein processing"/>
    <property type="evidence" value="ECO:0007669"/>
    <property type="project" value="TreeGrafter"/>
</dbReference>
<dbReference type="Gene3D" id="2.60.120.260">
    <property type="entry name" value="Galactose-binding domain-like"/>
    <property type="match status" value="1"/>
</dbReference>
<evidence type="ECO:0000259" key="14">
    <source>
        <dbReference type="PROSITE" id="PS51829"/>
    </source>
</evidence>
<dbReference type="Pfam" id="PF00082">
    <property type="entry name" value="Peptidase_S8"/>
    <property type="match status" value="1"/>
</dbReference>
<dbReference type="InterPro" id="IPR002884">
    <property type="entry name" value="P_dom"/>
</dbReference>
<evidence type="ECO:0000256" key="8">
    <source>
        <dbReference type="ARBA" id="ARBA00023157"/>
    </source>
</evidence>
<dbReference type="InterPro" id="IPR000209">
    <property type="entry name" value="Peptidase_S8/S53_dom"/>
</dbReference>
<evidence type="ECO:0000256" key="5">
    <source>
        <dbReference type="ARBA" id="ARBA00022801"/>
    </source>
</evidence>
<dbReference type="FunFam" id="2.60.120.260:FF:000006">
    <property type="entry name" value="Proprotein convertase subtilisin/kexin type 5"/>
    <property type="match status" value="1"/>
</dbReference>
<evidence type="ECO:0000256" key="6">
    <source>
        <dbReference type="ARBA" id="ARBA00022825"/>
    </source>
</evidence>
<evidence type="ECO:0000256" key="12">
    <source>
        <dbReference type="SAM" id="MobiDB-lite"/>
    </source>
</evidence>
<keyword evidence="4 13" id="KW-0732">Signal</keyword>
<accession>A0A6P8ITN1</accession>
<dbReference type="InterPro" id="IPR023827">
    <property type="entry name" value="Peptidase_S8_Asp-AS"/>
</dbReference>
<dbReference type="InterPro" id="IPR023828">
    <property type="entry name" value="Peptidase_S8_Ser-AS"/>
</dbReference>
<dbReference type="PROSITE" id="PS00138">
    <property type="entry name" value="SUBTILASE_SER"/>
    <property type="match status" value="1"/>
</dbReference>
<evidence type="ECO:0000256" key="2">
    <source>
        <dbReference type="ARBA" id="ARBA00022670"/>
    </source>
</evidence>
<dbReference type="RefSeq" id="XP_031570601.1">
    <property type="nucleotide sequence ID" value="XM_031714741.1"/>
</dbReference>
<dbReference type="InterPro" id="IPR008979">
    <property type="entry name" value="Galactose-bd-like_sf"/>
</dbReference>
<keyword evidence="15" id="KW-1185">Reference proteome</keyword>
<dbReference type="Pfam" id="PF01483">
    <property type="entry name" value="P_proprotein"/>
    <property type="match status" value="1"/>
</dbReference>
<dbReference type="Proteomes" id="UP000515163">
    <property type="component" value="Unplaced"/>
</dbReference>
<keyword evidence="5 11" id="KW-0378">Hydrolase</keyword>
<evidence type="ECO:0000256" key="3">
    <source>
        <dbReference type="ARBA" id="ARBA00022685"/>
    </source>
</evidence>
<keyword evidence="2 11" id="KW-0645">Protease</keyword>
<dbReference type="PANTHER" id="PTHR42884:SF23">
    <property type="entry name" value="FURIN-LIKE PROTEASE 2"/>
    <property type="match status" value="1"/>
</dbReference>
<dbReference type="InterPro" id="IPR015500">
    <property type="entry name" value="Peptidase_S8_subtilisin-rel"/>
</dbReference>
<dbReference type="SUPFAM" id="SSF54897">
    <property type="entry name" value="Protease propeptides/inhibitors"/>
    <property type="match status" value="1"/>
</dbReference>
<dbReference type="GeneID" id="116304938"/>
<name>A0A6P8ITN1_ACTTE</name>
<dbReference type="AlphaFoldDB" id="A0A6P8ITN1"/>
<dbReference type="PROSITE" id="PS00136">
    <property type="entry name" value="SUBTILASE_ASP"/>
    <property type="match status" value="1"/>
</dbReference>
<feature type="region of interest" description="Disordered" evidence="12">
    <location>
        <begin position="187"/>
        <end position="220"/>
    </location>
</feature>
<dbReference type="SUPFAM" id="SSF52743">
    <property type="entry name" value="Subtilisin-like"/>
    <property type="match status" value="1"/>
</dbReference>
<feature type="active site" description="Charge relay system" evidence="10 11">
    <location>
        <position position="219"/>
    </location>
</feature>
<dbReference type="InterPro" id="IPR032815">
    <property type="entry name" value="S8_pro-domain"/>
</dbReference>
<feature type="signal peptide" evidence="13">
    <location>
        <begin position="1"/>
        <end position="21"/>
    </location>
</feature>
<organism evidence="15 16">
    <name type="scientific">Actinia tenebrosa</name>
    <name type="common">Australian red waratah sea anemone</name>
    <dbReference type="NCBI Taxonomy" id="6105"/>
    <lineage>
        <taxon>Eukaryota</taxon>
        <taxon>Metazoa</taxon>
        <taxon>Cnidaria</taxon>
        <taxon>Anthozoa</taxon>
        <taxon>Hexacorallia</taxon>
        <taxon>Actiniaria</taxon>
        <taxon>Actiniidae</taxon>
        <taxon>Actinia</taxon>
    </lineage>
</organism>
<dbReference type="GO" id="GO:0000139">
    <property type="term" value="C:Golgi membrane"/>
    <property type="evidence" value="ECO:0007669"/>
    <property type="project" value="TreeGrafter"/>
</dbReference>
<dbReference type="Gene3D" id="3.40.50.200">
    <property type="entry name" value="Peptidase S8/S53 domain"/>
    <property type="match status" value="1"/>
</dbReference>
<feature type="domain" description="P/Homo B" evidence="14">
    <location>
        <begin position="472"/>
        <end position="695"/>
    </location>
</feature>
<dbReference type="FunFam" id="3.40.50.200:FF:000021">
    <property type="entry name" value="Proprotein convertase subtilisin/kexin type 5a"/>
    <property type="match status" value="1"/>
</dbReference>
<dbReference type="GO" id="GO:0004252">
    <property type="term" value="F:serine-type endopeptidase activity"/>
    <property type="evidence" value="ECO:0007669"/>
    <property type="project" value="UniProtKB-UniRule"/>
</dbReference>
<feature type="compositionally biased region" description="Basic and acidic residues" evidence="12">
    <location>
        <begin position="187"/>
        <end position="219"/>
    </location>
</feature>
<dbReference type="CDD" id="cd04059">
    <property type="entry name" value="Peptidases_S8_Protein_convertases_Kexins_Furin-like"/>
    <property type="match status" value="1"/>
</dbReference>
<evidence type="ECO:0000256" key="4">
    <source>
        <dbReference type="ARBA" id="ARBA00022729"/>
    </source>
</evidence>
<comment type="similarity">
    <text evidence="1">Belongs to the peptidase S8 family. Furin subfamily.</text>
</comment>
<evidence type="ECO:0000256" key="10">
    <source>
        <dbReference type="PIRSR" id="PIRSR615500-1"/>
    </source>
</evidence>
<dbReference type="PRINTS" id="PR00723">
    <property type="entry name" value="SUBTILISIN"/>
</dbReference>
<proteinExistence type="inferred from homology"/>
<evidence type="ECO:0000256" key="9">
    <source>
        <dbReference type="ARBA" id="ARBA00023180"/>
    </source>
</evidence>
<keyword evidence="3" id="KW-0165">Cleavage on pair of basic residues</keyword>
<evidence type="ECO:0000313" key="15">
    <source>
        <dbReference type="Proteomes" id="UP000515163"/>
    </source>
</evidence>
<dbReference type="PROSITE" id="PS00137">
    <property type="entry name" value="SUBTILASE_HIS"/>
    <property type="match status" value="1"/>
</dbReference>
<reference evidence="16" key="1">
    <citation type="submission" date="2025-08" db="UniProtKB">
        <authorList>
            <consortium name="RefSeq"/>
        </authorList>
    </citation>
    <scope>IDENTIFICATION</scope>
    <source>
        <tissue evidence="16">Tentacle</tissue>
    </source>
</reference>
<evidence type="ECO:0000256" key="11">
    <source>
        <dbReference type="PROSITE-ProRule" id="PRU01240"/>
    </source>
</evidence>
<dbReference type="OrthoDB" id="300641at2759"/>
<dbReference type="PROSITE" id="PS51829">
    <property type="entry name" value="P_HOMO_B"/>
    <property type="match status" value="1"/>
</dbReference>
<dbReference type="GO" id="GO:0005802">
    <property type="term" value="C:trans-Golgi network"/>
    <property type="evidence" value="ECO:0007669"/>
    <property type="project" value="TreeGrafter"/>
</dbReference>
<dbReference type="InterPro" id="IPR022398">
    <property type="entry name" value="Peptidase_S8_His-AS"/>
</dbReference>
<keyword evidence="6 11" id="KW-0720">Serine protease</keyword>
<feature type="active site" description="Charge relay system" evidence="10 11">
    <location>
        <position position="180"/>
    </location>
</feature>
<gene>
    <name evidence="16" type="primary">LOC116304938</name>
</gene>
<feature type="chain" id="PRO_5027991030" evidence="13">
    <location>
        <begin position="22"/>
        <end position="695"/>
    </location>
</feature>
<keyword evidence="8" id="KW-1015">Disulfide bond</keyword>
<dbReference type="PROSITE" id="PS51892">
    <property type="entry name" value="SUBTILASE"/>
    <property type="match status" value="1"/>
</dbReference>
<evidence type="ECO:0000256" key="13">
    <source>
        <dbReference type="SAM" id="SignalP"/>
    </source>
</evidence>
<keyword evidence="9" id="KW-0325">Glycoprotein</keyword>
<evidence type="ECO:0000256" key="1">
    <source>
        <dbReference type="ARBA" id="ARBA00005325"/>
    </source>
</evidence>
<dbReference type="PANTHER" id="PTHR42884">
    <property type="entry name" value="PROPROTEIN CONVERTASE SUBTILISIN/KEXIN-RELATED"/>
    <property type="match status" value="1"/>
</dbReference>
<dbReference type="InParanoid" id="A0A6P8ITN1"/>
<evidence type="ECO:0000313" key="16">
    <source>
        <dbReference type="RefSeq" id="XP_031570601.1"/>
    </source>
</evidence>
<protein>
    <submittedName>
        <fullName evidence="16">PC3-like endoprotease variant B</fullName>
    </submittedName>
</protein>
<dbReference type="InterPro" id="IPR036852">
    <property type="entry name" value="Peptidase_S8/S53_dom_sf"/>
</dbReference>
<evidence type="ECO:0000256" key="7">
    <source>
        <dbReference type="ARBA" id="ARBA00023145"/>
    </source>
</evidence>
<keyword evidence="7" id="KW-0865">Zymogen</keyword>
<dbReference type="InterPro" id="IPR034182">
    <property type="entry name" value="Kexin/furin"/>
</dbReference>
<dbReference type="SUPFAM" id="SSF49785">
    <property type="entry name" value="Galactose-binding domain-like"/>
    <property type="match status" value="1"/>
</dbReference>
<dbReference type="KEGG" id="aten:116304938"/>
<dbReference type="Gene3D" id="3.30.70.850">
    <property type="entry name" value="Peptidase S8, pro-domain"/>
    <property type="match status" value="1"/>
</dbReference>
<feature type="active site" description="Charge relay system" evidence="10 11">
    <location>
        <position position="397"/>
    </location>
</feature>
<dbReference type="InterPro" id="IPR038466">
    <property type="entry name" value="S8_pro-domain_sf"/>
</dbReference>
<dbReference type="Pfam" id="PF16470">
    <property type="entry name" value="S8_pro-domain"/>
    <property type="match status" value="1"/>
</dbReference>